<feature type="domain" description="Mannitol dehydrogenase C-terminal" evidence="4">
    <location>
        <begin position="190"/>
        <end position="321"/>
    </location>
</feature>
<dbReference type="Gene3D" id="1.10.1040.10">
    <property type="entry name" value="N-(1-d-carboxylethyl)-l-norvaline Dehydrogenase, domain 2"/>
    <property type="match status" value="1"/>
</dbReference>
<dbReference type="EC" id="1.1.1.17" evidence="5"/>
<keyword evidence="2" id="KW-0520">NAD</keyword>
<name>A0A645BIW1_9ZZZZ</name>
<dbReference type="GO" id="GO:0008926">
    <property type="term" value="F:mannitol-1-phosphate 5-dehydrogenase activity"/>
    <property type="evidence" value="ECO:0007669"/>
    <property type="project" value="UniProtKB-EC"/>
</dbReference>
<organism evidence="5">
    <name type="scientific">bioreactor metagenome</name>
    <dbReference type="NCBI Taxonomy" id="1076179"/>
    <lineage>
        <taxon>unclassified sequences</taxon>
        <taxon>metagenomes</taxon>
        <taxon>ecological metagenomes</taxon>
    </lineage>
</organism>
<dbReference type="Pfam" id="PF01232">
    <property type="entry name" value="Mannitol_dh"/>
    <property type="match status" value="1"/>
</dbReference>
<comment type="caution">
    <text evidence="5">The sequence shown here is derived from an EMBL/GenBank/DDBJ whole genome shotgun (WGS) entry which is preliminary data.</text>
</comment>
<protein>
    <submittedName>
        <fullName evidence="5">Mannitol-1-phosphate 5-dehydrogenase</fullName>
        <ecNumber evidence="5">1.1.1.17</ecNumber>
    </submittedName>
</protein>
<dbReference type="GO" id="GO:0019592">
    <property type="term" value="P:mannitol catabolic process"/>
    <property type="evidence" value="ECO:0007669"/>
    <property type="project" value="TreeGrafter"/>
</dbReference>
<proteinExistence type="predicted"/>
<dbReference type="GO" id="GO:0005829">
    <property type="term" value="C:cytosol"/>
    <property type="evidence" value="ECO:0007669"/>
    <property type="project" value="TreeGrafter"/>
</dbReference>
<dbReference type="Pfam" id="PF08125">
    <property type="entry name" value="Mannitol_dh_C"/>
    <property type="match status" value="1"/>
</dbReference>
<gene>
    <name evidence="5" type="primary">mtlD_6</name>
    <name evidence="5" type="ORF">SDC9_112192</name>
</gene>
<reference evidence="5" key="1">
    <citation type="submission" date="2019-08" db="EMBL/GenBank/DDBJ databases">
        <authorList>
            <person name="Kucharzyk K."/>
            <person name="Murdoch R.W."/>
            <person name="Higgins S."/>
            <person name="Loffler F."/>
        </authorList>
    </citation>
    <scope>NUCLEOTIDE SEQUENCE</scope>
</reference>
<accession>A0A645BIW1</accession>
<dbReference type="InterPro" id="IPR013131">
    <property type="entry name" value="Mannitol_DH_N"/>
</dbReference>
<dbReference type="SUPFAM" id="SSF48179">
    <property type="entry name" value="6-phosphogluconate dehydrogenase C-terminal domain-like"/>
    <property type="match status" value="1"/>
</dbReference>
<feature type="domain" description="Mannitol dehydrogenase N-terminal" evidence="3">
    <location>
        <begin position="6"/>
        <end position="136"/>
    </location>
</feature>
<dbReference type="EMBL" id="VSSQ01020443">
    <property type="protein sequence ID" value="MPM65297.1"/>
    <property type="molecule type" value="Genomic_DNA"/>
</dbReference>
<dbReference type="InterPro" id="IPR013328">
    <property type="entry name" value="6PGD_dom2"/>
</dbReference>
<evidence type="ECO:0000259" key="3">
    <source>
        <dbReference type="Pfam" id="PF01232"/>
    </source>
</evidence>
<evidence type="ECO:0000256" key="1">
    <source>
        <dbReference type="ARBA" id="ARBA00023002"/>
    </source>
</evidence>
<evidence type="ECO:0000313" key="5">
    <source>
        <dbReference type="EMBL" id="MPM65297.1"/>
    </source>
</evidence>
<dbReference type="AlphaFoldDB" id="A0A645BIW1"/>
<dbReference type="PANTHER" id="PTHR30524">
    <property type="entry name" value="MANNITOL-1-PHOSPHATE 5-DEHYDROGENASE"/>
    <property type="match status" value="1"/>
</dbReference>
<dbReference type="Gene3D" id="3.40.50.720">
    <property type="entry name" value="NAD(P)-binding Rossmann-like Domain"/>
    <property type="match status" value="1"/>
</dbReference>
<evidence type="ECO:0000259" key="4">
    <source>
        <dbReference type="Pfam" id="PF08125"/>
    </source>
</evidence>
<dbReference type="PANTHER" id="PTHR30524:SF0">
    <property type="entry name" value="ALTRONATE OXIDOREDUCTASE-RELATED"/>
    <property type="match status" value="1"/>
</dbReference>
<dbReference type="InterPro" id="IPR013118">
    <property type="entry name" value="Mannitol_DH_C"/>
</dbReference>
<dbReference type="InterPro" id="IPR008927">
    <property type="entry name" value="6-PGluconate_DH-like_C_sf"/>
</dbReference>
<sequence length="359" mass="39005">MNYTMIGAGKTGRGFLGRLLFEQGILPTYIDASKTLVNELETHKRYTVEFFGQERQALSIPVQQVFQTEDPRAKQAIADSDVILVSVGAGNLEAVGRLIKSASPSKNLLVITAENAIDPAKKLEQILGQQTTLTVTEAAIFCSTIEKPGSSLDILSEVYDRLPYDAVKASSYNNLPKFFIAEGNFPLLLTRKIFTYNAASAAIAYLGAHKGYTWYADAANDPAIVKVLDQLYREVNAVLCTAYGIDSGEQEAFALASKAKFQNRNIRDSIERNARDAARKLAADERLLGPLLLAKKHGLSAASLALVIAATVLYGLEKKEETVVEAYRQGLEVLLPALKGDEGTLKTIAGFIETKLGVL</sequence>
<keyword evidence="1 5" id="KW-0560">Oxidoreductase</keyword>
<evidence type="ECO:0000256" key="2">
    <source>
        <dbReference type="ARBA" id="ARBA00023027"/>
    </source>
</evidence>